<organism evidence="6 7">
    <name type="scientific">Azospirillum endophyticum</name>
    <dbReference type="NCBI Taxonomy" id="2800326"/>
    <lineage>
        <taxon>Bacteria</taxon>
        <taxon>Pseudomonadati</taxon>
        <taxon>Pseudomonadota</taxon>
        <taxon>Alphaproteobacteria</taxon>
        <taxon>Rhodospirillales</taxon>
        <taxon>Azospirillaceae</taxon>
        <taxon>Azospirillum</taxon>
    </lineage>
</organism>
<dbReference type="PANTHER" id="PTHR30290">
    <property type="entry name" value="PERIPLASMIC BINDING COMPONENT OF ABC TRANSPORTER"/>
    <property type="match status" value="1"/>
</dbReference>
<dbReference type="PIRSF" id="PIRSF002741">
    <property type="entry name" value="MppA"/>
    <property type="match status" value="1"/>
</dbReference>
<evidence type="ECO:0000259" key="5">
    <source>
        <dbReference type="Pfam" id="PF00496"/>
    </source>
</evidence>
<dbReference type="SUPFAM" id="SSF53850">
    <property type="entry name" value="Periplasmic binding protein-like II"/>
    <property type="match status" value="1"/>
</dbReference>
<accession>A0ABS1F280</accession>
<dbReference type="EMBL" id="JAENHM010000028">
    <property type="protein sequence ID" value="MBK1837517.1"/>
    <property type="molecule type" value="Genomic_DNA"/>
</dbReference>
<evidence type="ECO:0000313" key="7">
    <source>
        <dbReference type="Proteomes" id="UP000652760"/>
    </source>
</evidence>
<sequence>MTGRMRWLGTGMAAAAVMMAAGLLLTSPLAAQTQGQPQGSHALSLHGKPKYGPDFQHLDYVNPDAPKGGEVKLMAVGGFDNLNPFILRGQAAAGSSLPFETLTTSNGDEAGITEYGLLAQSIEVAPDRTWVAFTLRPEARFHDGQPVTADDVIWSFDTLKEKGHPLYRTYYADVTKAEKTGERTVKFSFRDGNNPELPVIMGQLPVLPKHAFANRDFATTTLEPLIGSGPYKVVDVQAGRAITYERVKDWWAKDLPINRGRYNFDRIRYDYYRDLDVAFEAFKAGAYDFRLENSSKNWTTGYNVPAVQNGQIVKEEIKHEDPQGMQAFVFNIRRPIFEDRHVREALNYLFDYEWTRANLSYGLYQRTKSYFANTELAATGLPSPAELKLLEPFRGQIPDEVFTKPYEPPKTDASGNIRGNLRTALGLLKEAGWDLKNGKLANAQGQPFRFEILLVQADMERIVQPFVRNLERAGIEAQIRVVDSAQYQNRTDNFDYDMIIERFPQSLSPGNEQRDYWESSRADLPGSRNAIGIKNPAVDKLVETLIAAPNREALIAATRALDRVLLWNWYVIPHWHDTVYRVAYWNRFSHPAVAPKYGLGFPDSWWIDADKNAKLANSARRTGP</sequence>
<feature type="signal peptide" evidence="4">
    <location>
        <begin position="1"/>
        <end position="30"/>
    </location>
</feature>
<feature type="domain" description="Solute-binding protein family 5" evidence="5">
    <location>
        <begin position="116"/>
        <end position="520"/>
    </location>
</feature>
<dbReference type="InterPro" id="IPR030678">
    <property type="entry name" value="Peptide/Ni-bd"/>
</dbReference>
<comment type="subcellular location">
    <subcellularLocation>
        <location evidence="1">Periplasm</location>
    </subcellularLocation>
</comment>
<dbReference type="RefSeq" id="WP_200192186.1">
    <property type="nucleotide sequence ID" value="NZ_JAENHM010000028.1"/>
</dbReference>
<protein>
    <submittedName>
        <fullName evidence="6">ABC transporter substrate-binding protein</fullName>
    </submittedName>
</protein>
<gene>
    <name evidence="6" type="ORF">JHL17_08840</name>
</gene>
<dbReference type="InterPro" id="IPR000914">
    <property type="entry name" value="SBP_5_dom"/>
</dbReference>
<name>A0ABS1F280_9PROT</name>
<keyword evidence="7" id="KW-1185">Reference proteome</keyword>
<evidence type="ECO:0000256" key="3">
    <source>
        <dbReference type="ARBA" id="ARBA00022729"/>
    </source>
</evidence>
<keyword evidence="3 4" id="KW-0732">Signal</keyword>
<feature type="chain" id="PRO_5046935850" evidence="4">
    <location>
        <begin position="31"/>
        <end position="624"/>
    </location>
</feature>
<dbReference type="CDD" id="cd08497">
    <property type="entry name" value="MbnE-like"/>
    <property type="match status" value="1"/>
</dbReference>
<dbReference type="PANTHER" id="PTHR30290:SF64">
    <property type="entry name" value="ABC TRANSPORTER PERIPLASMIC BINDING PROTEIN"/>
    <property type="match status" value="1"/>
</dbReference>
<dbReference type="Proteomes" id="UP000652760">
    <property type="component" value="Unassembled WGS sequence"/>
</dbReference>
<comment type="similarity">
    <text evidence="2">Belongs to the bacterial solute-binding protein 5 family.</text>
</comment>
<dbReference type="Gene3D" id="3.40.190.10">
    <property type="entry name" value="Periplasmic binding protein-like II"/>
    <property type="match status" value="1"/>
</dbReference>
<dbReference type="Gene3D" id="3.10.105.10">
    <property type="entry name" value="Dipeptide-binding Protein, Domain 3"/>
    <property type="match status" value="1"/>
</dbReference>
<evidence type="ECO:0000256" key="4">
    <source>
        <dbReference type="SAM" id="SignalP"/>
    </source>
</evidence>
<evidence type="ECO:0000256" key="1">
    <source>
        <dbReference type="ARBA" id="ARBA00004418"/>
    </source>
</evidence>
<dbReference type="Pfam" id="PF00496">
    <property type="entry name" value="SBP_bac_5"/>
    <property type="match status" value="1"/>
</dbReference>
<reference evidence="7" key="1">
    <citation type="submission" date="2021-01" db="EMBL/GenBank/DDBJ databases">
        <title>Genome public.</title>
        <authorList>
            <person name="Liu C."/>
            <person name="Sun Q."/>
        </authorList>
    </citation>
    <scope>NUCLEOTIDE SEQUENCE [LARGE SCALE GENOMIC DNA]</scope>
    <source>
        <strain evidence="7">YIM B02556</strain>
    </source>
</reference>
<evidence type="ECO:0000256" key="2">
    <source>
        <dbReference type="ARBA" id="ARBA00005695"/>
    </source>
</evidence>
<comment type="caution">
    <text evidence="6">The sequence shown here is derived from an EMBL/GenBank/DDBJ whole genome shotgun (WGS) entry which is preliminary data.</text>
</comment>
<dbReference type="InterPro" id="IPR039424">
    <property type="entry name" value="SBP_5"/>
</dbReference>
<evidence type="ECO:0000313" key="6">
    <source>
        <dbReference type="EMBL" id="MBK1837517.1"/>
    </source>
</evidence>
<proteinExistence type="inferred from homology"/>